<gene>
    <name evidence="2" type="ORF">KYD98_02065</name>
</gene>
<dbReference type="EMBL" id="JAHXPT010000001">
    <property type="protein sequence ID" value="MBW6408873.1"/>
    <property type="molecule type" value="Genomic_DNA"/>
</dbReference>
<reference evidence="2 3" key="1">
    <citation type="submission" date="2021-07" db="EMBL/GenBank/DDBJ databases">
        <title>Clostridium weizhouense sp. nov., an anaerobic bacterium isolated from activated sludge of Petroleum wastewater.</title>
        <authorList>
            <person name="Li Q."/>
        </authorList>
    </citation>
    <scope>NUCLEOTIDE SEQUENCE [LARGE SCALE GENOMIC DNA]</scope>
    <source>
        <strain evidence="2 3">YB-6</strain>
    </source>
</reference>
<name>A0ABS7AJP3_9CLOT</name>
<proteinExistence type="predicted"/>
<sequence>MIKVINKVTSFLLLFFILVLLLNKVKVIDYSENLKNIFYFLTIILTLFSSTNVVITSKSGFLKFVNAIIILALIMGGIISILKPGLNIYIYICLLLTSIYCTLDIFYRKA</sequence>
<dbReference type="RefSeq" id="WP_219777921.1">
    <property type="nucleotide sequence ID" value="NZ_JAHXPT010000001.1"/>
</dbReference>
<organism evidence="2 3">
    <name type="scientific">Clostridium weizhouense</name>
    <dbReference type="NCBI Taxonomy" id="2859781"/>
    <lineage>
        <taxon>Bacteria</taxon>
        <taxon>Bacillati</taxon>
        <taxon>Bacillota</taxon>
        <taxon>Clostridia</taxon>
        <taxon>Eubacteriales</taxon>
        <taxon>Clostridiaceae</taxon>
        <taxon>Clostridium</taxon>
    </lineage>
</organism>
<keyword evidence="1" id="KW-0812">Transmembrane</keyword>
<feature type="transmembrane region" description="Helical" evidence="1">
    <location>
        <begin position="88"/>
        <end position="107"/>
    </location>
</feature>
<feature type="transmembrane region" description="Helical" evidence="1">
    <location>
        <begin position="37"/>
        <end position="55"/>
    </location>
</feature>
<keyword evidence="3" id="KW-1185">Reference proteome</keyword>
<evidence type="ECO:0000256" key="1">
    <source>
        <dbReference type="SAM" id="Phobius"/>
    </source>
</evidence>
<dbReference type="Proteomes" id="UP001519921">
    <property type="component" value="Unassembled WGS sequence"/>
</dbReference>
<feature type="transmembrane region" description="Helical" evidence="1">
    <location>
        <begin position="64"/>
        <end position="82"/>
    </location>
</feature>
<keyword evidence="1" id="KW-0472">Membrane</keyword>
<keyword evidence="1" id="KW-1133">Transmembrane helix</keyword>
<accession>A0ABS7AJP3</accession>
<protein>
    <submittedName>
        <fullName evidence="2">Uncharacterized protein</fullName>
    </submittedName>
</protein>
<evidence type="ECO:0000313" key="2">
    <source>
        <dbReference type="EMBL" id="MBW6408873.1"/>
    </source>
</evidence>
<comment type="caution">
    <text evidence="2">The sequence shown here is derived from an EMBL/GenBank/DDBJ whole genome shotgun (WGS) entry which is preliminary data.</text>
</comment>
<evidence type="ECO:0000313" key="3">
    <source>
        <dbReference type="Proteomes" id="UP001519921"/>
    </source>
</evidence>